<evidence type="ECO:0000256" key="1">
    <source>
        <dbReference type="PROSITE-ProRule" id="PRU00176"/>
    </source>
</evidence>
<dbReference type="PANTHER" id="PTHR32343">
    <property type="entry name" value="SERINE/ARGININE-RICH SPLICING FACTOR"/>
    <property type="match status" value="1"/>
</dbReference>
<organism evidence="4 5">
    <name type="scientific">Arthrobotrys musiformis</name>
    <dbReference type="NCBI Taxonomy" id="47236"/>
    <lineage>
        <taxon>Eukaryota</taxon>
        <taxon>Fungi</taxon>
        <taxon>Dikarya</taxon>
        <taxon>Ascomycota</taxon>
        <taxon>Pezizomycotina</taxon>
        <taxon>Orbiliomycetes</taxon>
        <taxon>Orbiliales</taxon>
        <taxon>Orbiliaceae</taxon>
        <taxon>Arthrobotrys</taxon>
    </lineage>
</organism>
<dbReference type="SUPFAM" id="SSF54928">
    <property type="entry name" value="RNA-binding domain, RBD"/>
    <property type="match status" value="1"/>
</dbReference>
<dbReference type="Gene3D" id="3.30.70.330">
    <property type="match status" value="1"/>
</dbReference>
<evidence type="ECO:0000313" key="4">
    <source>
        <dbReference type="EMBL" id="KAK6497476.1"/>
    </source>
</evidence>
<dbReference type="PROSITE" id="PS50102">
    <property type="entry name" value="RRM"/>
    <property type="match status" value="1"/>
</dbReference>
<dbReference type="InterPro" id="IPR012677">
    <property type="entry name" value="Nucleotide-bd_a/b_plait_sf"/>
</dbReference>
<dbReference type="Pfam" id="PF00076">
    <property type="entry name" value="RRM_1"/>
    <property type="match status" value="1"/>
</dbReference>
<feature type="region of interest" description="Disordered" evidence="2">
    <location>
        <begin position="252"/>
        <end position="286"/>
    </location>
</feature>
<comment type="caution">
    <text evidence="4">The sequence shown here is derived from an EMBL/GenBank/DDBJ whole genome shotgun (WGS) entry which is preliminary data.</text>
</comment>
<dbReference type="CDD" id="cd12268">
    <property type="entry name" value="RRM_Vip1"/>
    <property type="match status" value="1"/>
</dbReference>
<dbReference type="InterPro" id="IPR035979">
    <property type="entry name" value="RBD_domain_sf"/>
</dbReference>
<proteinExistence type="predicted"/>
<accession>A0AAV9VVC9</accession>
<feature type="compositionally biased region" description="Polar residues" evidence="2">
    <location>
        <begin position="275"/>
        <end position="286"/>
    </location>
</feature>
<dbReference type="PANTHER" id="PTHR32343:SF10">
    <property type="entry name" value="RNA-BINDING REGION RNP-1 DOMAIN-CONTAINING PROTEIN"/>
    <property type="match status" value="1"/>
</dbReference>
<evidence type="ECO:0000313" key="5">
    <source>
        <dbReference type="Proteomes" id="UP001370758"/>
    </source>
</evidence>
<sequence length="286" mass="31171">MSAENATVHVSNISSKTTEKEIRDFFSFCGKIKEFSSTPSSGDVDATLTAVITFEQPSAARTALLLDNTQLSGVPIHVSAPASLSDLQHEVEHQPELEHPRQEDKPRTAIFAEYLASGYHLGDQILQRGIEFDEKRGISSKFRKFLVDLDSKHKVTDKSRAMDESYQITNRANTGLNTVTRYLDEALSTPTGQKIHKFYLDGKKQVIDIHNEAVRLKEIKDKQEAKCTCATAGPNGECHCAPGSCSCDGCKKVGAASTEKSGDVPPPSYEPGAGASTSTSEKVTYQ</sequence>
<gene>
    <name evidence="4" type="ORF">TWF481_011884</name>
</gene>
<evidence type="ECO:0000259" key="3">
    <source>
        <dbReference type="PROSITE" id="PS50102"/>
    </source>
</evidence>
<dbReference type="GO" id="GO:0003723">
    <property type="term" value="F:RNA binding"/>
    <property type="evidence" value="ECO:0007669"/>
    <property type="project" value="UniProtKB-UniRule"/>
</dbReference>
<keyword evidence="5" id="KW-1185">Reference proteome</keyword>
<dbReference type="InterPro" id="IPR000504">
    <property type="entry name" value="RRM_dom"/>
</dbReference>
<keyword evidence="1" id="KW-0694">RNA-binding</keyword>
<dbReference type="Proteomes" id="UP001370758">
    <property type="component" value="Unassembled WGS sequence"/>
</dbReference>
<evidence type="ECO:0000256" key="2">
    <source>
        <dbReference type="SAM" id="MobiDB-lite"/>
    </source>
</evidence>
<reference evidence="4 5" key="1">
    <citation type="submission" date="2023-08" db="EMBL/GenBank/DDBJ databases">
        <authorList>
            <person name="Palmer J.M."/>
        </authorList>
    </citation>
    <scope>NUCLEOTIDE SEQUENCE [LARGE SCALE GENOMIC DNA]</scope>
    <source>
        <strain evidence="4 5">TWF481</strain>
    </source>
</reference>
<feature type="domain" description="RRM" evidence="3">
    <location>
        <begin position="6"/>
        <end position="83"/>
    </location>
</feature>
<dbReference type="AlphaFoldDB" id="A0AAV9VVC9"/>
<protein>
    <recommendedName>
        <fullName evidence="3">RRM domain-containing protein</fullName>
    </recommendedName>
</protein>
<dbReference type="InterPro" id="IPR034358">
    <property type="entry name" value="Vip1_RRM"/>
</dbReference>
<dbReference type="SMART" id="SM00360">
    <property type="entry name" value="RRM"/>
    <property type="match status" value="1"/>
</dbReference>
<name>A0AAV9VVC9_9PEZI</name>
<dbReference type="EMBL" id="JAVHJL010000009">
    <property type="protein sequence ID" value="KAK6497476.1"/>
    <property type="molecule type" value="Genomic_DNA"/>
</dbReference>